<dbReference type="PANTHER" id="PTHR13555">
    <property type="entry name" value="C2H2 ZINC FINGER CGI-62-RELATED"/>
    <property type="match status" value="1"/>
</dbReference>
<evidence type="ECO:0000256" key="2">
    <source>
        <dbReference type="ARBA" id="ARBA00022737"/>
    </source>
</evidence>
<dbReference type="Pfam" id="PF13913">
    <property type="entry name" value="zf-C2HC_2"/>
    <property type="match status" value="1"/>
</dbReference>
<feature type="compositionally biased region" description="Basic and acidic residues" evidence="6">
    <location>
        <begin position="85"/>
        <end position="94"/>
    </location>
</feature>
<keyword evidence="8" id="KW-1185">Reference proteome</keyword>
<name>A0AAJ7SDF6_9ACAR</name>
<gene>
    <name evidence="9" type="primary">LOC108863941</name>
</gene>
<keyword evidence="4" id="KW-0862">Zinc</keyword>
<feature type="domain" description="C2HC/C3H-type" evidence="7">
    <location>
        <begin position="21"/>
        <end position="50"/>
    </location>
</feature>
<feature type="compositionally biased region" description="Polar residues" evidence="6">
    <location>
        <begin position="190"/>
        <end position="206"/>
    </location>
</feature>
<keyword evidence="2" id="KW-0677">Repeat</keyword>
<feature type="compositionally biased region" description="Polar residues" evidence="6">
    <location>
        <begin position="214"/>
        <end position="223"/>
    </location>
</feature>
<evidence type="ECO:0000256" key="5">
    <source>
        <dbReference type="PROSITE-ProRule" id="PRU01371"/>
    </source>
</evidence>
<dbReference type="GeneID" id="108863941"/>
<dbReference type="Proteomes" id="UP000694867">
    <property type="component" value="Unplaced"/>
</dbReference>
<dbReference type="AlphaFoldDB" id="A0AAJ7SDF6"/>
<proteinExistence type="predicted"/>
<evidence type="ECO:0000256" key="1">
    <source>
        <dbReference type="ARBA" id="ARBA00022723"/>
    </source>
</evidence>
<protein>
    <submittedName>
        <fullName evidence="9">Zinc finger C2HC domain-containing protein 1A-like</fullName>
    </submittedName>
</protein>
<evidence type="ECO:0000256" key="3">
    <source>
        <dbReference type="ARBA" id="ARBA00022771"/>
    </source>
</evidence>
<dbReference type="PROSITE" id="PS52027">
    <property type="entry name" value="ZF_C2HC_C3H"/>
    <property type="match status" value="1"/>
</dbReference>
<keyword evidence="3 5" id="KW-0863">Zinc-finger</keyword>
<dbReference type="KEGG" id="goe:108863941"/>
<dbReference type="Gene3D" id="3.30.160.60">
    <property type="entry name" value="Classic Zinc Finger"/>
    <property type="match status" value="1"/>
</dbReference>
<accession>A0AAJ7SDF6</accession>
<dbReference type="RefSeq" id="XP_028966713.1">
    <property type="nucleotide sequence ID" value="XM_029110880.1"/>
</dbReference>
<evidence type="ECO:0000256" key="6">
    <source>
        <dbReference type="SAM" id="MobiDB-lite"/>
    </source>
</evidence>
<organism evidence="8 9">
    <name type="scientific">Galendromus occidentalis</name>
    <name type="common">western predatory mite</name>
    <dbReference type="NCBI Taxonomy" id="34638"/>
    <lineage>
        <taxon>Eukaryota</taxon>
        <taxon>Metazoa</taxon>
        <taxon>Ecdysozoa</taxon>
        <taxon>Arthropoda</taxon>
        <taxon>Chelicerata</taxon>
        <taxon>Arachnida</taxon>
        <taxon>Acari</taxon>
        <taxon>Parasitiformes</taxon>
        <taxon>Mesostigmata</taxon>
        <taxon>Gamasina</taxon>
        <taxon>Phytoseioidea</taxon>
        <taxon>Phytoseiidae</taxon>
        <taxon>Typhlodrominae</taxon>
        <taxon>Galendromus</taxon>
    </lineage>
</organism>
<sequence>MGLFPSVRYYYEPFPEDPAPELVSCGICGRRFKNDALERHLPICEKNSRKPKKVFDMRAKRRDAIIEENNVDNAHEIFSKPTVGQKDRPADRARRNSFLDPKAPHRFDKPPASPKPAPLKRKPANAPRGGPPKPKLEAPKTPVPRRRRAPATESTPMVGKPGSTPTHKSVSSRSTTPGRGAPKHRGTPSPDVNGNTRKTSSQTSNRGGMRRAASSPNIDTNNNKAKKEDPVVKFKDKFPHHVNPHLGSLSVAYNRTSSPHVLISIKKPRTVPGVRTGGHSGVEFADPDLLKRPQSSIELDSGWDSKRLTEDYVLQHSLKLTGSMSDLRSSADVCSKCNSPFLVSSAKFCFNCGEKRT</sequence>
<evidence type="ECO:0000256" key="4">
    <source>
        <dbReference type="ARBA" id="ARBA00022833"/>
    </source>
</evidence>
<feature type="region of interest" description="Disordered" evidence="6">
    <location>
        <begin position="69"/>
        <end position="229"/>
    </location>
</feature>
<keyword evidence="1" id="KW-0479">Metal-binding</keyword>
<reference evidence="9" key="1">
    <citation type="submission" date="2025-08" db="UniProtKB">
        <authorList>
            <consortium name="RefSeq"/>
        </authorList>
    </citation>
    <scope>IDENTIFICATION</scope>
</reference>
<evidence type="ECO:0000313" key="9">
    <source>
        <dbReference type="RefSeq" id="XP_028966713.1"/>
    </source>
</evidence>
<evidence type="ECO:0000313" key="8">
    <source>
        <dbReference type="Proteomes" id="UP000694867"/>
    </source>
</evidence>
<evidence type="ECO:0000259" key="7">
    <source>
        <dbReference type="PROSITE" id="PS52027"/>
    </source>
</evidence>
<dbReference type="InterPro" id="IPR026319">
    <property type="entry name" value="ZC2HC1A/B-like"/>
</dbReference>
<feature type="compositionally biased region" description="Polar residues" evidence="6">
    <location>
        <begin position="163"/>
        <end position="177"/>
    </location>
</feature>
<dbReference type="InterPro" id="IPR049899">
    <property type="entry name" value="Znf_C2HC_C3H"/>
</dbReference>
<dbReference type="GO" id="GO:0008270">
    <property type="term" value="F:zinc ion binding"/>
    <property type="evidence" value="ECO:0007669"/>
    <property type="project" value="UniProtKB-KW"/>
</dbReference>